<reference evidence="2" key="1">
    <citation type="submission" date="2009-07" db="EMBL/GenBank/DDBJ databases">
        <authorList>
            <person name="Weinstock G."/>
            <person name="Sodergren E."/>
            <person name="Clifton S."/>
            <person name="Fulton L."/>
            <person name="Fulton B."/>
            <person name="Courtney L."/>
            <person name="Fronick C."/>
            <person name="Harrison M."/>
            <person name="Strong C."/>
            <person name="Farmer C."/>
            <person name="Delahaunty K."/>
            <person name="Markovic C."/>
            <person name="Hall O."/>
            <person name="Minx P."/>
            <person name="Tomlinson C."/>
            <person name="Mitreva M."/>
            <person name="Nelson J."/>
            <person name="Hou S."/>
            <person name="Wollam A."/>
            <person name="Pepin K.H."/>
            <person name="Johnson M."/>
            <person name="Bhonagiri V."/>
            <person name="Nash W.E."/>
            <person name="Warren W."/>
            <person name="Chinwalla A."/>
            <person name="Mardis E.R."/>
            <person name="Wilson R.K."/>
        </authorList>
    </citation>
    <scope>NUCLEOTIDE SEQUENCE [LARGE SCALE GENOMIC DNA]</scope>
    <source>
        <strain evidence="2">DSM 14469</strain>
    </source>
</reference>
<protein>
    <submittedName>
        <fullName evidence="2">Uncharacterized protein</fullName>
    </submittedName>
</protein>
<dbReference type="EMBL" id="ACCL02000003">
    <property type="protein sequence ID" value="EET62155.1"/>
    <property type="molecule type" value="Genomic_DNA"/>
</dbReference>
<evidence type="ECO:0000256" key="1">
    <source>
        <dbReference type="SAM" id="MobiDB-lite"/>
    </source>
</evidence>
<evidence type="ECO:0000313" key="2">
    <source>
        <dbReference type="EMBL" id="EET62155.1"/>
    </source>
</evidence>
<feature type="region of interest" description="Disordered" evidence="1">
    <location>
        <begin position="23"/>
        <end position="99"/>
    </location>
</feature>
<dbReference type="Proteomes" id="UP000005561">
    <property type="component" value="Unassembled WGS sequence"/>
</dbReference>
<proteinExistence type="predicted"/>
<dbReference type="AlphaFoldDB" id="C6LB24"/>
<keyword evidence="3" id="KW-1185">Reference proteome</keyword>
<dbReference type="RefSeq" id="WP_006860616.1">
    <property type="nucleotide sequence ID" value="NZ_ACCL02000003.1"/>
</dbReference>
<name>C6LB24_9FIRM</name>
<accession>C6LB24</accession>
<evidence type="ECO:0000313" key="3">
    <source>
        <dbReference type="Proteomes" id="UP000005561"/>
    </source>
</evidence>
<gene>
    <name evidence="2" type="ORF">BRYFOR_05819</name>
</gene>
<comment type="caution">
    <text evidence="2">The sequence shown here is derived from an EMBL/GenBank/DDBJ whole genome shotgun (WGS) entry which is preliminary data.</text>
</comment>
<sequence length="99" mass="10927">MQQTAAILTLYIRKDIIRPDAPENGRVEQATGRTGKWVRGAGDRARRKMGAWSRRPGAPENGCVEHVTGRAGKRVRGAGDWTHRKAGAGHIWRDAGERT</sequence>
<organism evidence="2 3">
    <name type="scientific">Marvinbryantia formatexigens DSM 14469</name>
    <dbReference type="NCBI Taxonomy" id="478749"/>
    <lineage>
        <taxon>Bacteria</taxon>
        <taxon>Bacillati</taxon>
        <taxon>Bacillota</taxon>
        <taxon>Clostridia</taxon>
        <taxon>Lachnospirales</taxon>
        <taxon>Lachnospiraceae</taxon>
        <taxon>Marvinbryantia</taxon>
    </lineage>
</organism>